<dbReference type="Proteomes" id="UP000184267">
    <property type="component" value="Unassembled WGS sequence"/>
</dbReference>
<accession>A0A1M2VG18</accession>
<reference evidence="2 3" key="1">
    <citation type="submission" date="2016-10" db="EMBL/GenBank/DDBJ databases">
        <title>Genome sequence of the basidiomycete white-rot fungus Trametes pubescens.</title>
        <authorList>
            <person name="Makela M.R."/>
            <person name="Granchi Z."/>
            <person name="Peng M."/>
            <person name="De Vries R.P."/>
            <person name="Grigoriev I."/>
            <person name="Riley R."/>
            <person name="Hilden K."/>
        </authorList>
    </citation>
    <scope>NUCLEOTIDE SEQUENCE [LARGE SCALE GENOMIC DNA]</scope>
    <source>
        <strain evidence="2 3">FBCC735</strain>
    </source>
</reference>
<comment type="caution">
    <text evidence="2">The sequence shown here is derived from an EMBL/GenBank/DDBJ whole genome shotgun (WGS) entry which is preliminary data.</text>
</comment>
<evidence type="ECO:0000313" key="3">
    <source>
        <dbReference type="Proteomes" id="UP000184267"/>
    </source>
</evidence>
<keyword evidence="3" id="KW-1185">Reference proteome</keyword>
<name>A0A1M2VG18_TRAPU</name>
<feature type="region of interest" description="Disordered" evidence="1">
    <location>
        <begin position="69"/>
        <end position="119"/>
    </location>
</feature>
<organism evidence="2 3">
    <name type="scientific">Trametes pubescens</name>
    <name type="common">White-rot fungus</name>
    <dbReference type="NCBI Taxonomy" id="154538"/>
    <lineage>
        <taxon>Eukaryota</taxon>
        <taxon>Fungi</taxon>
        <taxon>Dikarya</taxon>
        <taxon>Basidiomycota</taxon>
        <taxon>Agaricomycotina</taxon>
        <taxon>Agaricomycetes</taxon>
        <taxon>Polyporales</taxon>
        <taxon>Polyporaceae</taxon>
        <taxon>Trametes</taxon>
    </lineage>
</organism>
<proteinExistence type="predicted"/>
<evidence type="ECO:0000313" key="2">
    <source>
        <dbReference type="EMBL" id="OJT06535.1"/>
    </source>
</evidence>
<dbReference type="EMBL" id="MNAD01001304">
    <property type="protein sequence ID" value="OJT06535.1"/>
    <property type="molecule type" value="Genomic_DNA"/>
</dbReference>
<evidence type="ECO:0000256" key="1">
    <source>
        <dbReference type="SAM" id="MobiDB-lite"/>
    </source>
</evidence>
<dbReference type="AlphaFoldDB" id="A0A1M2VG18"/>
<gene>
    <name evidence="2" type="ORF">TRAPUB_2612</name>
</gene>
<protein>
    <submittedName>
        <fullName evidence="2">Uncharacterized protein</fullName>
    </submittedName>
</protein>
<sequence>MILPALREDINGVSNDTVETTALITRCCTLNRGNLQLGHGVFDTGTPRRERKPGGLVALESGSPWISTAESGDVDESIASAQSSDNAKAETAISSGKARGAGSSHWSPEMEGPMSVTSAREGVEWRENEGLHCGVVGMRPGDSDNHSQGEVS</sequence>